<evidence type="ECO:0000313" key="2">
    <source>
        <dbReference type="Proteomes" id="UP000076623"/>
    </source>
</evidence>
<keyword evidence="2" id="KW-1185">Reference proteome</keyword>
<accession>A0A160ISR3</accession>
<name>A0A160ISR3_9BACL</name>
<proteinExistence type="predicted"/>
<dbReference type="KEGG" id="fpn:ABE65_021125"/>
<protein>
    <submittedName>
        <fullName evidence="1">Uncharacterized protein</fullName>
    </submittedName>
</protein>
<dbReference type="RefSeq" id="WP_066399495.1">
    <property type="nucleotide sequence ID" value="NZ_CP015378.1"/>
</dbReference>
<evidence type="ECO:0000313" key="1">
    <source>
        <dbReference type="EMBL" id="ANC79172.1"/>
    </source>
</evidence>
<organism evidence="1 2">
    <name type="scientific">Fictibacillus phosphorivorans</name>
    <dbReference type="NCBI Taxonomy" id="1221500"/>
    <lineage>
        <taxon>Bacteria</taxon>
        <taxon>Bacillati</taxon>
        <taxon>Bacillota</taxon>
        <taxon>Bacilli</taxon>
        <taxon>Bacillales</taxon>
        <taxon>Fictibacillaceae</taxon>
        <taxon>Fictibacillus</taxon>
    </lineage>
</organism>
<dbReference type="Proteomes" id="UP000076623">
    <property type="component" value="Chromosome"/>
</dbReference>
<dbReference type="STRING" id="1221500.ABE65_021125"/>
<sequence>MEKVKDKIGNVRAFKKHLREKGLIGNRQQFSEEHIQTFNDIKQYKLTNHTTWEMAFKVCLDKIPNQITENLSLGTEIAESTPNKIEDLLSEILVTLKRIESKL</sequence>
<dbReference type="AlphaFoldDB" id="A0A160ISR3"/>
<dbReference type="EMBL" id="CP015378">
    <property type="protein sequence ID" value="ANC79172.1"/>
    <property type="molecule type" value="Genomic_DNA"/>
</dbReference>
<reference evidence="1 2" key="1">
    <citation type="submission" date="2016-04" db="EMBL/GenBank/DDBJ databases">
        <title>Complete genome sequence of Fictibacillus phosphorivorans G25-29, a strain toxic to nematodes.</title>
        <authorList>
            <person name="Zheng Z."/>
        </authorList>
    </citation>
    <scope>NUCLEOTIDE SEQUENCE [LARGE SCALE GENOMIC DNA]</scope>
    <source>
        <strain evidence="1 2">G25-29</strain>
    </source>
</reference>
<gene>
    <name evidence="1" type="ORF">ABE65_021125</name>
</gene>